<name>A0A4U6QJN4_9ACTN</name>
<proteinExistence type="predicted"/>
<dbReference type="Proteomes" id="UP000306985">
    <property type="component" value="Unassembled WGS sequence"/>
</dbReference>
<evidence type="ECO:0000256" key="1">
    <source>
        <dbReference type="SAM" id="MobiDB-lite"/>
    </source>
</evidence>
<feature type="compositionally biased region" description="Low complexity" evidence="1">
    <location>
        <begin position="111"/>
        <end position="122"/>
    </location>
</feature>
<dbReference type="OrthoDB" id="120660at2"/>
<feature type="domain" description="DUF1990" evidence="2">
    <location>
        <begin position="19"/>
        <end position="202"/>
    </location>
</feature>
<dbReference type="InterPro" id="IPR018960">
    <property type="entry name" value="DUF1990"/>
</dbReference>
<dbReference type="EMBL" id="SZZH01000001">
    <property type="protein sequence ID" value="TKV60653.1"/>
    <property type="molecule type" value="Genomic_DNA"/>
</dbReference>
<dbReference type="PANTHER" id="PTHR34202:SF1">
    <property type="entry name" value="UPF0548 PROTEIN"/>
    <property type="match status" value="1"/>
</dbReference>
<organism evidence="3 4">
    <name type="scientific">Nakamurella flava</name>
    <dbReference type="NCBI Taxonomy" id="2576308"/>
    <lineage>
        <taxon>Bacteria</taxon>
        <taxon>Bacillati</taxon>
        <taxon>Actinomycetota</taxon>
        <taxon>Actinomycetes</taxon>
        <taxon>Nakamurellales</taxon>
        <taxon>Nakamurellaceae</taxon>
        <taxon>Nakamurella</taxon>
    </lineage>
</organism>
<protein>
    <submittedName>
        <fullName evidence="3">DUF1990 domain-containing protein</fullName>
    </submittedName>
</protein>
<gene>
    <name evidence="3" type="ORF">FDO65_02865</name>
</gene>
<feature type="region of interest" description="Disordered" evidence="1">
    <location>
        <begin position="1"/>
        <end position="36"/>
    </location>
</feature>
<reference evidence="3 4" key="1">
    <citation type="submission" date="2019-05" db="EMBL/GenBank/DDBJ databases">
        <title>Nakamurella sp. N5BH11, whole genome shotgun sequence.</title>
        <authorList>
            <person name="Tuo L."/>
        </authorList>
    </citation>
    <scope>NUCLEOTIDE SEQUENCE [LARGE SCALE GENOMIC DNA]</scope>
    <source>
        <strain evidence="3 4">N5BH11</strain>
    </source>
</reference>
<accession>A0A4U6QJN4</accession>
<comment type="caution">
    <text evidence="3">The sequence shown here is derived from an EMBL/GenBank/DDBJ whole genome shotgun (WGS) entry which is preliminary data.</text>
</comment>
<sequence>MDSDTAERPERRDIDGAVTYAPTGGTLQEPPTPLPGHHCIDERVAIGRGDRRFEQAVAAVLDWQVQREAGVRVDVDGPPRPGRRVTLRVGAGPARLSAPVVVVGVVTTEAGGGPADRAAARPTDTEPGTPGAGVVRRAGFAYGTAPGHPESGEEAFLIEQDGAGVVWLRIIAFSRPATWYARLGGPAARAVQAIITRRYLRALGPRMTS</sequence>
<keyword evidence="4" id="KW-1185">Reference proteome</keyword>
<evidence type="ECO:0000259" key="2">
    <source>
        <dbReference type="Pfam" id="PF09348"/>
    </source>
</evidence>
<dbReference type="PANTHER" id="PTHR34202">
    <property type="entry name" value="UPF0548 PROTEIN"/>
    <property type="match status" value="1"/>
</dbReference>
<feature type="region of interest" description="Disordered" evidence="1">
    <location>
        <begin position="111"/>
        <end position="132"/>
    </location>
</feature>
<dbReference type="RefSeq" id="WP_137447957.1">
    <property type="nucleotide sequence ID" value="NZ_SZZH01000001.1"/>
</dbReference>
<dbReference type="PIRSF" id="PIRSF010260">
    <property type="entry name" value="UCP010260"/>
    <property type="match status" value="1"/>
</dbReference>
<dbReference type="InterPro" id="IPR014457">
    <property type="entry name" value="UCP010260"/>
</dbReference>
<evidence type="ECO:0000313" key="3">
    <source>
        <dbReference type="EMBL" id="TKV60653.1"/>
    </source>
</evidence>
<evidence type="ECO:0000313" key="4">
    <source>
        <dbReference type="Proteomes" id="UP000306985"/>
    </source>
</evidence>
<feature type="compositionally biased region" description="Basic and acidic residues" evidence="1">
    <location>
        <begin position="1"/>
        <end position="15"/>
    </location>
</feature>
<dbReference type="AlphaFoldDB" id="A0A4U6QJN4"/>
<dbReference type="Pfam" id="PF09348">
    <property type="entry name" value="DUF1990"/>
    <property type="match status" value="1"/>
</dbReference>